<dbReference type="InterPro" id="IPR006059">
    <property type="entry name" value="SBP"/>
</dbReference>
<dbReference type="SUPFAM" id="SSF53850">
    <property type="entry name" value="Periplasmic binding protein-like II"/>
    <property type="match status" value="1"/>
</dbReference>
<evidence type="ECO:0000256" key="2">
    <source>
        <dbReference type="SAM" id="SignalP"/>
    </source>
</evidence>
<comment type="caution">
    <text evidence="3">The sequence shown here is derived from an EMBL/GenBank/DDBJ whole genome shotgun (WGS) entry which is preliminary data.</text>
</comment>
<organism evidence="3 4">
    <name type="scientific">Cohnella hashimotonis</name>
    <dbReference type="NCBI Taxonomy" id="2826895"/>
    <lineage>
        <taxon>Bacteria</taxon>
        <taxon>Bacillati</taxon>
        <taxon>Bacillota</taxon>
        <taxon>Bacilli</taxon>
        <taxon>Bacillales</taxon>
        <taxon>Paenibacillaceae</taxon>
        <taxon>Cohnella</taxon>
    </lineage>
</organism>
<keyword evidence="2" id="KW-0732">Signal</keyword>
<dbReference type="Pfam" id="PF01547">
    <property type="entry name" value="SBP_bac_1"/>
    <property type="match status" value="1"/>
</dbReference>
<gene>
    <name evidence="3" type="ORF">KB449_15540</name>
</gene>
<feature type="compositionally biased region" description="Low complexity" evidence="1">
    <location>
        <begin position="32"/>
        <end position="53"/>
    </location>
</feature>
<sequence length="455" mass="49116">MKRKRMLLASLTLVLATLISACGANKANDAQTSTAPDSAASEASASSSGSAGGTDDSFTIRIGAWFIDDRPFMQQFKANVEKAYKEKYPKASIQWDITLGDTYADKLKAELASDTAPDVFFHQGKTAAFGEVGYLADLSGETWASKLNPGAKSAYSYKDTVYALPMGIASSGIWYNKKIFADLGIEVPKSWAEMESAFAKIKAAGITPVAAGFKDAWTASMTFNLWMQPYGNESSPTFGKDLYEGKKRLDGPEVQAVMTHLQEMVEKGYLNKTALSIDWPQSAELFTSGKAAMIVQGPWMPGTAQENFQTKGHTAFDLGYFPFRTDKGYAKLSLGIDQSLSVNAKTKHLQPAKDLVGVIASPEVYGPFNVGSGTVPAIQGMQLDYPNAALNDLLKVVDETESGMGYEIYVPASAMTSLVETFTKVASGIKFDPKDLTEAQKKLEKDKGTVILPAE</sequence>
<keyword evidence="4" id="KW-1185">Reference proteome</keyword>
<dbReference type="Gene3D" id="3.40.190.10">
    <property type="entry name" value="Periplasmic binding protein-like II"/>
    <property type="match status" value="2"/>
</dbReference>
<dbReference type="InterPro" id="IPR050490">
    <property type="entry name" value="Bact_solute-bd_prot1"/>
</dbReference>
<reference evidence="3" key="1">
    <citation type="submission" date="2023-04" db="EMBL/GenBank/DDBJ databases">
        <title>Comparative genomic analysis of Cohnella hashimotonis sp. nov., isolated from the International Space Station.</title>
        <authorList>
            <person name="Venkateswaran K."/>
            <person name="Simpson A."/>
        </authorList>
    </citation>
    <scope>NUCLEOTIDE SEQUENCE</scope>
    <source>
        <strain evidence="3">F6_2S_P_1</strain>
    </source>
</reference>
<dbReference type="PROSITE" id="PS51257">
    <property type="entry name" value="PROKAR_LIPOPROTEIN"/>
    <property type="match status" value="1"/>
</dbReference>
<proteinExistence type="predicted"/>
<evidence type="ECO:0000256" key="1">
    <source>
        <dbReference type="SAM" id="MobiDB-lite"/>
    </source>
</evidence>
<feature type="region of interest" description="Disordered" evidence="1">
    <location>
        <begin position="30"/>
        <end position="53"/>
    </location>
</feature>
<evidence type="ECO:0000313" key="3">
    <source>
        <dbReference type="EMBL" id="MDI4646392.1"/>
    </source>
</evidence>
<accession>A0ABT6TKN6</accession>
<dbReference type="PANTHER" id="PTHR43649:SF12">
    <property type="entry name" value="DIACETYLCHITOBIOSE BINDING PROTEIN DASA"/>
    <property type="match status" value="1"/>
</dbReference>
<evidence type="ECO:0000313" key="4">
    <source>
        <dbReference type="Proteomes" id="UP001161691"/>
    </source>
</evidence>
<feature type="signal peptide" evidence="2">
    <location>
        <begin position="1"/>
        <end position="26"/>
    </location>
</feature>
<dbReference type="Proteomes" id="UP001161691">
    <property type="component" value="Unassembled WGS sequence"/>
</dbReference>
<name>A0ABT6TKN6_9BACL</name>
<protein>
    <submittedName>
        <fullName evidence="3">Extracellular solute-binding protein</fullName>
    </submittedName>
</protein>
<dbReference type="EMBL" id="JAGRPV010000001">
    <property type="protein sequence ID" value="MDI4646392.1"/>
    <property type="molecule type" value="Genomic_DNA"/>
</dbReference>
<dbReference type="PANTHER" id="PTHR43649">
    <property type="entry name" value="ARABINOSE-BINDING PROTEIN-RELATED"/>
    <property type="match status" value="1"/>
</dbReference>
<dbReference type="RefSeq" id="WP_282909254.1">
    <property type="nucleotide sequence ID" value="NZ_JAGRPV010000001.1"/>
</dbReference>
<feature type="chain" id="PRO_5046786137" evidence="2">
    <location>
        <begin position="27"/>
        <end position="455"/>
    </location>
</feature>